<evidence type="ECO:0000313" key="8">
    <source>
        <dbReference type="EMBL" id="PMQ20132.1"/>
    </source>
</evidence>
<evidence type="ECO:0000313" key="9">
    <source>
        <dbReference type="Proteomes" id="UP000235739"/>
    </source>
</evidence>
<dbReference type="AlphaFoldDB" id="A0A2N7S1U9"/>
<dbReference type="OMA" id="RHFETGC"/>
<dbReference type="PANTHER" id="PTHR34820:SF4">
    <property type="entry name" value="INNER MEMBRANE PROTEIN YEBZ"/>
    <property type="match status" value="1"/>
</dbReference>
<dbReference type="InterPro" id="IPR007348">
    <property type="entry name" value="CopC_dom"/>
</dbReference>
<evidence type="ECO:0000256" key="2">
    <source>
        <dbReference type="ARBA" id="ARBA00022723"/>
    </source>
</evidence>
<accession>A0A2N7S1U9</accession>
<dbReference type="GO" id="GO:0006825">
    <property type="term" value="P:copper ion transport"/>
    <property type="evidence" value="ECO:0007669"/>
    <property type="project" value="InterPro"/>
</dbReference>
<comment type="caution">
    <text evidence="8">The sequence shown here is derived from an EMBL/GenBank/DDBJ whole genome shotgun (WGS) entry which is preliminary data.</text>
</comment>
<evidence type="ECO:0000259" key="7">
    <source>
        <dbReference type="Pfam" id="PF04234"/>
    </source>
</evidence>
<keyword evidence="3 6" id="KW-0732">Signal</keyword>
<dbReference type="GeneID" id="303186155"/>
<proteinExistence type="predicted"/>
<dbReference type="GO" id="GO:0042597">
    <property type="term" value="C:periplasmic space"/>
    <property type="evidence" value="ECO:0007669"/>
    <property type="project" value="InterPro"/>
</dbReference>
<dbReference type="SUPFAM" id="SSF81296">
    <property type="entry name" value="E set domains"/>
    <property type="match status" value="1"/>
</dbReference>
<name>A0A2N7S1U9_9MICC</name>
<evidence type="ECO:0000256" key="4">
    <source>
        <dbReference type="ARBA" id="ARBA00023008"/>
    </source>
</evidence>
<keyword evidence="2" id="KW-0479">Metal-binding</keyword>
<feature type="signal peptide" evidence="6">
    <location>
        <begin position="1"/>
        <end position="30"/>
    </location>
</feature>
<evidence type="ECO:0000256" key="1">
    <source>
        <dbReference type="ARBA" id="ARBA00004196"/>
    </source>
</evidence>
<dbReference type="EMBL" id="PNQX01000001">
    <property type="protein sequence ID" value="PMQ20132.1"/>
    <property type="molecule type" value="Genomic_DNA"/>
</dbReference>
<dbReference type="Gene3D" id="2.60.40.1220">
    <property type="match status" value="1"/>
</dbReference>
<dbReference type="GO" id="GO:0046688">
    <property type="term" value="P:response to copper ion"/>
    <property type="evidence" value="ECO:0007669"/>
    <property type="project" value="InterPro"/>
</dbReference>
<dbReference type="InterPro" id="IPR032694">
    <property type="entry name" value="CopC/D"/>
</dbReference>
<dbReference type="Proteomes" id="UP000235739">
    <property type="component" value="Unassembled WGS sequence"/>
</dbReference>
<keyword evidence="4" id="KW-0186">Copper</keyword>
<dbReference type="GO" id="GO:0005886">
    <property type="term" value="C:plasma membrane"/>
    <property type="evidence" value="ECO:0007669"/>
    <property type="project" value="TreeGrafter"/>
</dbReference>
<sequence>MSTVKTATRLIAVFALSLLALFTSISAASAHDQLIGSSPKAGATIEEAPKEITLEFSGELQSLSGVDATVIALTRDGQQVQTEAETKGTKVIVTPSEELAGGKYSLAYRVVSSDGHPIENKINFTLDAPTMVTASPEASQSPATQDSNAPLQDLGSSVSPIVWVIIGLIILGGAIGVLAKFMRNSK</sequence>
<evidence type="ECO:0000256" key="3">
    <source>
        <dbReference type="ARBA" id="ARBA00022729"/>
    </source>
</evidence>
<comment type="subcellular location">
    <subcellularLocation>
        <location evidence="1">Cell envelope</location>
    </subcellularLocation>
</comment>
<dbReference type="PANTHER" id="PTHR34820">
    <property type="entry name" value="INNER MEMBRANE PROTEIN YEBZ"/>
    <property type="match status" value="1"/>
</dbReference>
<keyword evidence="5" id="KW-1133">Transmembrane helix</keyword>
<gene>
    <name evidence="8" type="ORF">CIK84_00420</name>
</gene>
<evidence type="ECO:0000256" key="5">
    <source>
        <dbReference type="SAM" id="Phobius"/>
    </source>
</evidence>
<keyword evidence="5" id="KW-0472">Membrane</keyword>
<dbReference type="GO" id="GO:0030313">
    <property type="term" value="C:cell envelope"/>
    <property type="evidence" value="ECO:0007669"/>
    <property type="project" value="UniProtKB-SubCell"/>
</dbReference>
<reference evidence="8 9" key="1">
    <citation type="journal article" date="2017" name="Elife">
        <title>Extensive horizontal gene transfer in cheese-associated bacteria.</title>
        <authorList>
            <person name="Bonham K.S."/>
            <person name="Wolfe B.E."/>
            <person name="Dutton R.J."/>
        </authorList>
    </citation>
    <scope>NUCLEOTIDE SEQUENCE [LARGE SCALE GENOMIC DNA]</scope>
    <source>
        <strain evidence="8 9">JB182</strain>
    </source>
</reference>
<dbReference type="InterPro" id="IPR014756">
    <property type="entry name" value="Ig_E-set"/>
</dbReference>
<feature type="transmembrane region" description="Helical" evidence="5">
    <location>
        <begin position="161"/>
        <end position="181"/>
    </location>
</feature>
<organism evidence="8 9">
    <name type="scientific">Glutamicibacter arilaitensis</name>
    <dbReference type="NCBI Taxonomy" id="256701"/>
    <lineage>
        <taxon>Bacteria</taxon>
        <taxon>Bacillati</taxon>
        <taxon>Actinomycetota</taxon>
        <taxon>Actinomycetes</taxon>
        <taxon>Micrococcales</taxon>
        <taxon>Micrococcaceae</taxon>
        <taxon>Glutamicibacter</taxon>
    </lineage>
</organism>
<protein>
    <recommendedName>
        <fullName evidence="7">CopC domain-containing protein</fullName>
    </recommendedName>
</protein>
<evidence type="ECO:0000256" key="6">
    <source>
        <dbReference type="SAM" id="SignalP"/>
    </source>
</evidence>
<dbReference type="Pfam" id="PF04234">
    <property type="entry name" value="CopC"/>
    <property type="match status" value="1"/>
</dbReference>
<dbReference type="GO" id="GO:0005507">
    <property type="term" value="F:copper ion binding"/>
    <property type="evidence" value="ECO:0007669"/>
    <property type="project" value="InterPro"/>
</dbReference>
<feature type="domain" description="CopC" evidence="7">
    <location>
        <begin position="31"/>
        <end position="126"/>
    </location>
</feature>
<keyword evidence="5" id="KW-0812">Transmembrane</keyword>
<dbReference type="InterPro" id="IPR014755">
    <property type="entry name" value="Cu-Rt/internalin_Ig-like"/>
</dbReference>
<feature type="chain" id="PRO_5015002613" description="CopC domain-containing protein" evidence="6">
    <location>
        <begin position="31"/>
        <end position="186"/>
    </location>
</feature>
<dbReference type="RefSeq" id="WP_013349904.1">
    <property type="nucleotide sequence ID" value="NZ_JABUYH010000016.1"/>
</dbReference>